<dbReference type="EMBL" id="CADEBC010000561">
    <property type="protein sequence ID" value="CAB3253526.1"/>
    <property type="molecule type" value="Genomic_DNA"/>
</dbReference>
<evidence type="ECO:0000313" key="3">
    <source>
        <dbReference type="Proteomes" id="UP000494106"/>
    </source>
</evidence>
<gene>
    <name evidence="2" type="ORF">APLA_LOCUS14169</name>
</gene>
<sequence>MYEYDKKLANHHLFLLTVLNSLIAFENTHIKGQQSDSVGARNASTMSAGGVARHSGTIPHSATRPPHSFVSAPFVAEAPDMYRVPM</sequence>
<keyword evidence="3" id="KW-1185">Reference proteome</keyword>
<reference evidence="2 3" key="1">
    <citation type="submission" date="2020-04" db="EMBL/GenBank/DDBJ databases">
        <authorList>
            <person name="Wallbank WR R."/>
            <person name="Pardo Diaz C."/>
            <person name="Kozak K."/>
            <person name="Martin S."/>
            <person name="Jiggins C."/>
            <person name="Moest M."/>
            <person name="Warren A I."/>
            <person name="Byers J.R.P. K."/>
            <person name="Montejo-Kovacevich G."/>
            <person name="Yen C E."/>
        </authorList>
    </citation>
    <scope>NUCLEOTIDE SEQUENCE [LARGE SCALE GENOMIC DNA]</scope>
</reference>
<evidence type="ECO:0000256" key="1">
    <source>
        <dbReference type="SAM" id="MobiDB-lite"/>
    </source>
</evidence>
<dbReference type="AlphaFoldDB" id="A0A8S1B287"/>
<proteinExistence type="predicted"/>
<name>A0A8S1B287_ARCPL</name>
<protein>
    <submittedName>
        <fullName evidence="2">Uncharacterized protein</fullName>
    </submittedName>
</protein>
<feature type="region of interest" description="Disordered" evidence="1">
    <location>
        <begin position="33"/>
        <end position="64"/>
    </location>
</feature>
<comment type="caution">
    <text evidence="2">The sequence shown here is derived from an EMBL/GenBank/DDBJ whole genome shotgun (WGS) entry which is preliminary data.</text>
</comment>
<accession>A0A8S1B287</accession>
<feature type="compositionally biased region" description="Polar residues" evidence="1">
    <location>
        <begin position="33"/>
        <end position="47"/>
    </location>
</feature>
<dbReference type="Proteomes" id="UP000494106">
    <property type="component" value="Unassembled WGS sequence"/>
</dbReference>
<organism evidence="2 3">
    <name type="scientific">Arctia plantaginis</name>
    <name type="common">Wood tiger moth</name>
    <name type="synonym">Phalaena plantaginis</name>
    <dbReference type="NCBI Taxonomy" id="874455"/>
    <lineage>
        <taxon>Eukaryota</taxon>
        <taxon>Metazoa</taxon>
        <taxon>Ecdysozoa</taxon>
        <taxon>Arthropoda</taxon>
        <taxon>Hexapoda</taxon>
        <taxon>Insecta</taxon>
        <taxon>Pterygota</taxon>
        <taxon>Neoptera</taxon>
        <taxon>Endopterygota</taxon>
        <taxon>Lepidoptera</taxon>
        <taxon>Glossata</taxon>
        <taxon>Ditrysia</taxon>
        <taxon>Noctuoidea</taxon>
        <taxon>Erebidae</taxon>
        <taxon>Arctiinae</taxon>
        <taxon>Arctia</taxon>
    </lineage>
</organism>
<evidence type="ECO:0000313" key="2">
    <source>
        <dbReference type="EMBL" id="CAB3253526.1"/>
    </source>
</evidence>